<keyword evidence="4 6" id="KW-0238">DNA-binding</keyword>
<dbReference type="InterPro" id="IPR005158">
    <property type="entry name" value="BTAD"/>
</dbReference>
<feature type="DNA-binding region" description="OmpR/PhoB-type" evidence="6">
    <location>
        <begin position="1"/>
        <end position="94"/>
    </location>
</feature>
<dbReference type="Gene3D" id="1.25.40.10">
    <property type="entry name" value="Tetratricopeptide repeat domain"/>
    <property type="match status" value="2"/>
</dbReference>
<dbReference type="Gene3D" id="3.40.50.300">
    <property type="entry name" value="P-loop containing nucleotide triphosphate hydrolases"/>
    <property type="match status" value="1"/>
</dbReference>
<dbReference type="InterPro" id="IPR042197">
    <property type="entry name" value="Apaf_helical"/>
</dbReference>
<keyword evidence="3" id="KW-0805">Transcription regulation</keyword>
<dbReference type="SMART" id="SM00028">
    <property type="entry name" value="TPR"/>
    <property type="match status" value="7"/>
</dbReference>
<dbReference type="SUPFAM" id="SSF52540">
    <property type="entry name" value="P-loop containing nucleoside triphosphate hydrolases"/>
    <property type="match status" value="1"/>
</dbReference>
<sequence>MLALRLLGPLTLSVADVEHDLGGARQRVVLALLALNANRVVPVDQLIDAVWESAPPTTARAQIQICVSGLRRVLAGAGDTAQIRTRPPGYLLDISDDDLDVAQFTSLVTAARAHVDANRVAEAVATLRSALSLWRGPALAGMNSELLRRNAAQLDDARVAAVMDRLRLDLTLGRHDEIIGELFALVKEHPLRERLYEYLMLALYRAGRQAEALEVCRQARATLMEELGIELGESARRLESAILNRDPKLDIAVSGVDGRTTPVTVVPQTVVPRRLPATIGDFTGRAAQLAEIKNALDDHGDPEAVNYGTRIVAISGKGGVGKSTLAVRAAHELRDAYPDGHLYGDLESTTGEDRVRGVLARFLRALGIDGNAIPEDDEERGELYRSRVANKKVLVVLDGATDEEQVIPLLPAGPGCAVIVTSRTRLSGLPGALQVAIEVFDVDHALEMFATIVGQERMRNEPEAARELVSQCGGLPLAIRIAGARLASRAHWRIDVLVARLRDSVRRLDELSFRGLVLRSNIGQSYEVLSEDGQRLFRRFALITTPDFPWWTAAALLDVDPYDAFEVVETLVDAQLLDTVQYPGERLRYRFHDLIRVYATEQLQTTESAAEQTETVERLLGAWLARADHAHAKEYGGAYTIIHGTTSRWGRAAELEEADEMVNQIDWLESERRSLVSAVRLAADHEMAEACWDLALTSVTLFQLKGHFDDWRETAELALATSEAADNQRGRAAMLFSLGALHAQQQTRLDEAERCYTAALEIFEELGDEHGHALALRNLATLHRMRHGTEATMAMYEVALEKMRAVGDLVGQAHILQHMAKVCIDEGDADRARDLLEAALTRCQEVRYLRGEAQVLNRFAELHLFVNQIEEAHQALNRVLLIVRDIGDRIGEAHALYRLGVVRQRSGRLDNAETTLQHALSLAQQVGQRMVAGSAHYALAEIALSRGQEAAGASHIDAALARFAELGATIWQAKALILRSDSHDGRGEDNPAARDLDAAIELLGTVQSTEAVRLRKELERNRGNAFSP</sequence>
<dbReference type="Gene3D" id="1.10.10.10">
    <property type="entry name" value="Winged helix-like DNA-binding domain superfamily/Winged helix DNA-binding domain"/>
    <property type="match status" value="1"/>
</dbReference>
<dbReference type="InterPro" id="IPR002182">
    <property type="entry name" value="NB-ARC"/>
</dbReference>
<dbReference type="InterPro" id="IPR011990">
    <property type="entry name" value="TPR-like_helical_dom_sf"/>
</dbReference>
<protein>
    <submittedName>
        <fullName evidence="8">DNA-binding SARP family transcriptional activator</fullName>
    </submittedName>
</protein>
<reference evidence="8 9" key="1">
    <citation type="submission" date="2020-08" db="EMBL/GenBank/DDBJ databases">
        <title>Genomic Encyclopedia of Type Strains, Phase III (KMG-III): the genomes of soil and plant-associated and newly described type strains.</title>
        <authorList>
            <person name="Whitman W."/>
        </authorList>
    </citation>
    <scope>NUCLEOTIDE SEQUENCE [LARGE SCALE GENOMIC DNA]</scope>
    <source>
        <strain evidence="8 9">CECT 8960</strain>
    </source>
</reference>
<dbReference type="Pfam" id="PF13424">
    <property type="entry name" value="TPR_12"/>
    <property type="match status" value="2"/>
</dbReference>
<dbReference type="SMART" id="SM00862">
    <property type="entry name" value="Trans_reg_C"/>
    <property type="match status" value="1"/>
</dbReference>
<keyword evidence="2" id="KW-0677">Repeat</keyword>
<dbReference type="Gene3D" id="1.10.8.430">
    <property type="entry name" value="Helical domain of apoptotic protease-activating factors"/>
    <property type="match status" value="1"/>
</dbReference>
<dbReference type="Proteomes" id="UP000520767">
    <property type="component" value="Unassembled WGS sequence"/>
</dbReference>
<evidence type="ECO:0000256" key="3">
    <source>
        <dbReference type="ARBA" id="ARBA00023015"/>
    </source>
</evidence>
<gene>
    <name evidence="8" type="ORF">FHR82_005578</name>
</gene>
<dbReference type="Pfam" id="PF13181">
    <property type="entry name" value="TPR_8"/>
    <property type="match status" value="1"/>
</dbReference>
<dbReference type="InterPro" id="IPR001867">
    <property type="entry name" value="OmpR/PhoB-type_DNA-bd"/>
</dbReference>
<dbReference type="PANTHER" id="PTHR35807:SF1">
    <property type="entry name" value="TRANSCRIPTIONAL REGULATOR REDD"/>
    <property type="match status" value="1"/>
</dbReference>
<name>A0A7W7Q924_9PSEU</name>
<evidence type="ECO:0000259" key="7">
    <source>
        <dbReference type="PROSITE" id="PS51755"/>
    </source>
</evidence>
<comment type="similarity">
    <text evidence="1">Belongs to the AfsR/DnrI/RedD regulatory family.</text>
</comment>
<accession>A0A7W7Q924</accession>
<dbReference type="Pfam" id="PF00486">
    <property type="entry name" value="Trans_reg_C"/>
    <property type="match status" value="1"/>
</dbReference>
<dbReference type="RefSeq" id="WP_184813437.1">
    <property type="nucleotide sequence ID" value="NZ_JACHJQ010000006.1"/>
</dbReference>
<dbReference type="CDD" id="cd15831">
    <property type="entry name" value="BTAD"/>
    <property type="match status" value="1"/>
</dbReference>
<proteinExistence type="inferred from homology"/>
<evidence type="ECO:0000256" key="5">
    <source>
        <dbReference type="ARBA" id="ARBA00023163"/>
    </source>
</evidence>
<dbReference type="PROSITE" id="PS51755">
    <property type="entry name" value="OMPR_PHOB"/>
    <property type="match status" value="1"/>
</dbReference>
<dbReference type="GO" id="GO:0003677">
    <property type="term" value="F:DNA binding"/>
    <property type="evidence" value="ECO:0007669"/>
    <property type="project" value="UniProtKB-UniRule"/>
</dbReference>
<dbReference type="InterPro" id="IPR019734">
    <property type="entry name" value="TPR_rpt"/>
</dbReference>
<comment type="caution">
    <text evidence="8">The sequence shown here is derived from an EMBL/GenBank/DDBJ whole genome shotgun (WGS) entry which is preliminary data.</text>
</comment>
<dbReference type="GO" id="GO:0000160">
    <property type="term" value="P:phosphorelay signal transduction system"/>
    <property type="evidence" value="ECO:0007669"/>
    <property type="project" value="InterPro"/>
</dbReference>
<evidence type="ECO:0000256" key="1">
    <source>
        <dbReference type="ARBA" id="ARBA00005820"/>
    </source>
</evidence>
<dbReference type="InterPro" id="IPR016032">
    <property type="entry name" value="Sig_transdc_resp-reg_C-effctor"/>
</dbReference>
<evidence type="ECO:0000313" key="8">
    <source>
        <dbReference type="EMBL" id="MBB4909320.1"/>
    </source>
</evidence>
<organism evidence="8 9">
    <name type="scientific">Actinophytocola algeriensis</name>
    <dbReference type="NCBI Taxonomy" id="1768010"/>
    <lineage>
        <taxon>Bacteria</taxon>
        <taxon>Bacillati</taxon>
        <taxon>Actinomycetota</taxon>
        <taxon>Actinomycetes</taxon>
        <taxon>Pseudonocardiales</taxon>
        <taxon>Pseudonocardiaceae</taxon>
    </lineage>
</organism>
<dbReference type="SUPFAM" id="SSF48452">
    <property type="entry name" value="TPR-like"/>
    <property type="match status" value="3"/>
</dbReference>
<dbReference type="PANTHER" id="PTHR35807">
    <property type="entry name" value="TRANSCRIPTIONAL REGULATOR REDD-RELATED"/>
    <property type="match status" value="1"/>
</dbReference>
<keyword evidence="9" id="KW-1185">Reference proteome</keyword>
<dbReference type="SUPFAM" id="SSF46894">
    <property type="entry name" value="C-terminal effector domain of the bipartite response regulators"/>
    <property type="match status" value="1"/>
</dbReference>
<dbReference type="SMART" id="SM01043">
    <property type="entry name" value="BTAD"/>
    <property type="match status" value="1"/>
</dbReference>
<dbReference type="PRINTS" id="PR00364">
    <property type="entry name" value="DISEASERSIST"/>
</dbReference>
<evidence type="ECO:0000313" key="9">
    <source>
        <dbReference type="Proteomes" id="UP000520767"/>
    </source>
</evidence>
<evidence type="ECO:0000256" key="2">
    <source>
        <dbReference type="ARBA" id="ARBA00022737"/>
    </source>
</evidence>
<dbReference type="InterPro" id="IPR027417">
    <property type="entry name" value="P-loop_NTPase"/>
</dbReference>
<keyword evidence="5" id="KW-0804">Transcription</keyword>
<dbReference type="InterPro" id="IPR051677">
    <property type="entry name" value="AfsR-DnrI-RedD_regulator"/>
</dbReference>
<dbReference type="AlphaFoldDB" id="A0A7W7Q924"/>
<dbReference type="GO" id="GO:0043531">
    <property type="term" value="F:ADP binding"/>
    <property type="evidence" value="ECO:0007669"/>
    <property type="project" value="InterPro"/>
</dbReference>
<dbReference type="InterPro" id="IPR036388">
    <property type="entry name" value="WH-like_DNA-bd_sf"/>
</dbReference>
<feature type="domain" description="OmpR/PhoB-type" evidence="7">
    <location>
        <begin position="1"/>
        <end position="94"/>
    </location>
</feature>
<dbReference type="Pfam" id="PF00931">
    <property type="entry name" value="NB-ARC"/>
    <property type="match status" value="1"/>
</dbReference>
<evidence type="ECO:0000256" key="4">
    <source>
        <dbReference type="ARBA" id="ARBA00023125"/>
    </source>
</evidence>
<evidence type="ECO:0000256" key="6">
    <source>
        <dbReference type="PROSITE-ProRule" id="PRU01091"/>
    </source>
</evidence>
<dbReference type="EMBL" id="JACHJQ010000006">
    <property type="protein sequence ID" value="MBB4909320.1"/>
    <property type="molecule type" value="Genomic_DNA"/>
</dbReference>
<dbReference type="Pfam" id="PF03704">
    <property type="entry name" value="BTAD"/>
    <property type="match status" value="1"/>
</dbReference>
<dbReference type="GO" id="GO:0006355">
    <property type="term" value="P:regulation of DNA-templated transcription"/>
    <property type="evidence" value="ECO:0007669"/>
    <property type="project" value="InterPro"/>
</dbReference>